<feature type="transmembrane region" description="Helical" evidence="1">
    <location>
        <begin position="12"/>
        <end position="29"/>
    </location>
</feature>
<dbReference type="AlphaFoldDB" id="A0A177XX49"/>
<evidence type="ECO:0000313" key="3">
    <source>
        <dbReference type="Proteomes" id="UP000078406"/>
    </source>
</evidence>
<organism evidence="2 3">
    <name type="scientific">Vibrio bivalvicida</name>
    <dbReference type="NCBI Taxonomy" id="1276888"/>
    <lineage>
        <taxon>Bacteria</taxon>
        <taxon>Pseudomonadati</taxon>
        <taxon>Pseudomonadota</taxon>
        <taxon>Gammaproteobacteria</taxon>
        <taxon>Vibrionales</taxon>
        <taxon>Vibrionaceae</taxon>
        <taxon>Vibrio</taxon>
        <taxon>Vibrio oreintalis group</taxon>
    </lineage>
</organism>
<keyword evidence="1" id="KW-0472">Membrane</keyword>
<evidence type="ECO:0000313" key="2">
    <source>
        <dbReference type="EMBL" id="OAJ93173.1"/>
    </source>
</evidence>
<accession>A0A177XX49</accession>
<dbReference type="Proteomes" id="UP000078406">
    <property type="component" value="Unassembled WGS sequence"/>
</dbReference>
<name>A0A177XX49_9VIBR</name>
<evidence type="ECO:0000256" key="1">
    <source>
        <dbReference type="SAM" id="Phobius"/>
    </source>
</evidence>
<keyword evidence="1" id="KW-0812">Transmembrane</keyword>
<gene>
    <name evidence="2" type="ORF">APB76_14500</name>
</gene>
<keyword evidence="1" id="KW-1133">Transmembrane helix</keyword>
<dbReference type="EMBL" id="LLEI02000043">
    <property type="protein sequence ID" value="OAJ93173.1"/>
    <property type="molecule type" value="Genomic_DNA"/>
</dbReference>
<reference evidence="2 3" key="1">
    <citation type="journal article" date="2016" name="Syst. Appl. Microbiol.">
        <title>Vibrio bivalvicida sp. nov., a novel larval pathogen for bivalve molluscs reared in a hatchery.</title>
        <authorList>
            <person name="Dubert J."/>
            <person name="Romalde J.L."/>
            <person name="Prado S."/>
            <person name="Barja J.L."/>
        </authorList>
    </citation>
    <scope>NUCLEOTIDE SEQUENCE [LARGE SCALE GENOMIC DNA]</scope>
    <source>
        <strain evidence="2 3">605</strain>
    </source>
</reference>
<sequence length="68" mass="7683">MNGQLVRLVLRWTHILCALLVGAALYSPLKANESFMWVILFALLPLVALTGVLMWKQGKVMQMLKRVS</sequence>
<protein>
    <submittedName>
        <fullName evidence="2">Uncharacterized protein</fullName>
    </submittedName>
</protein>
<proteinExistence type="predicted"/>
<feature type="transmembrane region" description="Helical" evidence="1">
    <location>
        <begin position="35"/>
        <end position="55"/>
    </location>
</feature>
<comment type="caution">
    <text evidence="2">The sequence shown here is derived from an EMBL/GenBank/DDBJ whole genome shotgun (WGS) entry which is preliminary data.</text>
</comment>